<dbReference type="AlphaFoldDB" id="A0A538SCY3"/>
<proteinExistence type="predicted"/>
<sequence length="335" mass="37702">MRKIRSGAIDAATALVVALVFAILFHPARVRAAKRTGPAAATAPVASDPAFGTYWHDGKAELDGYRYTVTRYGRERRGHAVAVYVTEPFSRSMRVKVDDPSRNPKDTFDVLKLNLIRDFQTGIYDYNTMTSLFVRSEDFEPVKVSFVSTEWCGNVYEELLVNPGLVSQKLSSYFEGESVAREERRPKEGILEEELFLLLRGLNRPYLAPGDSRTVPFLPGSFRRRLTHQALQWTRARIERLAAPRTLAVPAGSFHVVVFSVRIENGAQGTFFVESSYPHRIVRWEWNPLVGSGRWGADSNDSGELSGSARLKYWELHDEGGERYLARLGLNAGSR</sequence>
<name>A0A538SCY3_UNCEI</name>
<evidence type="ECO:0000313" key="2">
    <source>
        <dbReference type="Proteomes" id="UP000316292"/>
    </source>
</evidence>
<gene>
    <name evidence="1" type="ORF">E6K71_05335</name>
</gene>
<dbReference type="EMBL" id="VBOR01000059">
    <property type="protein sequence ID" value="TMQ49240.1"/>
    <property type="molecule type" value="Genomic_DNA"/>
</dbReference>
<protein>
    <submittedName>
        <fullName evidence="1">Uncharacterized protein</fullName>
    </submittedName>
</protein>
<dbReference type="Proteomes" id="UP000316292">
    <property type="component" value="Unassembled WGS sequence"/>
</dbReference>
<comment type="caution">
    <text evidence="1">The sequence shown here is derived from an EMBL/GenBank/DDBJ whole genome shotgun (WGS) entry which is preliminary data.</text>
</comment>
<accession>A0A538SCY3</accession>
<evidence type="ECO:0000313" key="1">
    <source>
        <dbReference type="EMBL" id="TMQ49240.1"/>
    </source>
</evidence>
<reference evidence="1 2" key="1">
    <citation type="journal article" date="2019" name="Nat. Microbiol.">
        <title>Mediterranean grassland soil C-N compound turnover is dependent on rainfall and depth, and is mediated by genomically divergent microorganisms.</title>
        <authorList>
            <person name="Diamond S."/>
            <person name="Andeer P.F."/>
            <person name="Li Z."/>
            <person name="Crits-Christoph A."/>
            <person name="Burstein D."/>
            <person name="Anantharaman K."/>
            <person name="Lane K.R."/>
            <person name="Thomas B.C."/>
            <person name="Pan C."/>
            <person name="Northen T.R."/>
            <person name="Banfield J.F."/>
        </authorList>
    </citation>
    <scope>NUCLEOTIDE SEQUENCE [LARGE SCALE GENOMIC DNA]</scope>
    <source>
        <strain evidence="1">WS_1</strain>
    </source>
</reference>
<organism evidence="1 2">
    <name type="scientific">Eiseniibacteriota bacterium</name>
    <dbReference type="NCBI Taxonomy" id="2212470"/>
    <lineage>
        <taxon>Bacteria</taxon>
        <taxon>Candidatus Eiseniibacteriota</taxon>
    </lineage>
</organism>